<evidence type="ECO:0000256" key="2">
    <source>
        <dbReference type="HAMAP-Rule" id="MF_00003"/>
    </source>
</evidence>
<accession>A0A9D1SA90</accession>
<dbReference type="PANTHER" id="PTHR33515">
    <property type="entry name" value="RIBOSOME-BINDING FACTOR A, CHLOROPLASTIC-RELATED"/>
    <property type="match status" value="1"/>
</dbReference>
<dbReference type="GO" id="GO:0005829">
    <property type="term" value="C:cytosol"/>
    <property type="evidence" value="ECO:0007669"/>
    <property type="project" value="TreeGrafter"/>
</dbReference>
<comment type="function">
    <text evidence="2">One of several proteins that assist in the late maturation steps of the functional core of the 30S ribosomal subunit. Associates with free 30S ribosomal subunits (but not with 30S subunits that are part of 70S ribosomes or polysomes). Required for efficient processing of 16S rRNA. May interact with the 5'-terminal helix region of 16S rRNA.</text>
</comment>
<proteinExistence type="inferred from homology"/>
<dbReference type="SUPFAM" id="SSF89919">
    <property type="entry name" value="Ribosome-binding factor A, RbfA"/>
    <property type="match status" value="1"/>
</dbReference>
<evidence type="ECO:0000313" key="3">
    <source>
        <dbReference type="EMBL" id="HIU52984.1"/>
    </source>
</evidence>
<comment type="caution">
    <text evidence="3">The sequence shown here is derived from an EMBL/GenBank/DDBJ whole genome shotgun (WGS) entry which is preliminary data.</text>
</comment>
<organism evidence="3 4">
    <name type="scientific">Candidatus Scatocola faecipullorum</name>
    <dbReference type="NCBI Taxonomy" id="2840917"/>
    <lineage>
        <taxon>Bacteria</taxon>
        <taxon>Pseudomonadati</taxon>
        <taxon>Pseudomonadota</taxon>
        <taxon>Alphaproteobacteria</taxon>
        <taxon>Rhodospirillales</taxon>
        <taxon>Rhodospirillaceae</taxon>
        <taxon>Rhodospirillaceae incertae sedis</taxon>
        <taxon>Candidatus Scatocola</taxon>
    </lineage>
</organism>
<evidence type="ECO:0000256" key="1">
    <source>
        <dbReference type="ARBA" id="ARBA00022517"/>
    </source>
</evidence>
<dbReference type="GO" id="GO:0030490">
    <property type="term" value="P:maturation of SSU-rRNA"/>
    <property type="evidence" value="ECO:0007669"/>
    <property type="project" value="UniProtKB-UniRule"/>
</dbReference>
<dbReference type="InterPro" id="IPR023799">
    <property type="entry name" value="RbfA_dom_sf"/>
</dbReference>
<protein>
    <recommendedName>
        <fullName evidence="2">Ribosome-binding factor A</fullName>
    </recommendedName>
</protein>
<comment type="subcellular location">
    <subcellularLocation>
        <location evidence="2">Cytoplasm</location>
    </subcellularLocation>
</comment>
<dbReference type="PROSITE" id="PS01319">
    <property type="entry name" value="RBFA"/>
    <property type="match status" value="1"/>
</dbReference>
<dbReference type="NCBIfam" id="TIGR00082">
    <property type="entry name" value="rbfA"/>
    <property type="match status" value="1"/>
</dbReference>
<gene>
    <name evidence="2 3" type="primary">rbfA</name>
    <name evidence="3" type="ORF">IAD20_02765</name>
</gene>
<dbReference type="EMBL" id="DVNC01000021">
    <property type="protein sequence ID" value="HIU52984.1"/>
    <property type="molecule type" value="Genomic_DNA"/>
</dbReference>
<reference evidence="3" key="1">
    <citation type="submission" date="2020-10" db="EMBL/GenBank/DDBJ databases">
        <authorList>
            <person name="Gilroy R."/>
        </authorList>
    </citation>
    <scope>NUCLEOTIDE SEQUENCE</scope>
    <source>
        <strain evidence="3">ChiW3-316</strain>
    </source>
</reference>
<comment type="subunit">
    <text evidence="2">Monomer. Binds 30S ribosomal subunits, but not 50S ribosomal subunits or 70S ribosomes.</text>
</comment>
<dbReference type="AlphaFoldDB" id="A0A9D1SA90"/>
<dbReference type="Gene3D" id="3.30.300.20">
    <property type="match status" value="1"/>
</dbReference>
<dbReference type="InterPro" id="IPR000238">
    <property type="entry name" value="RbfA"/>
</dbReference>
<dbReference type="GO" id="GO:0043024">
    <property type="term" value="F:ribosomal small subunit binding"/>
    <property type="evidence" value="ECO:0007669"/>
    <property type="project" value="TreeGrafter"/>
</dbReference>
<dbReference type="InterPro" id="IPR015946">
    <property type="entry name" value="KH_dom-like_a/b"/>
</dbReference>
<comment type="similarity">
    <text evidence="2">Belongs to the RbfA family.</text>
</comment>
<dbReference type="PANTHER" id="PTHR33515:SF1">
    <property type="entry name" value="RIBOSOME-BINDING FACTOR A, CHLOROPLASTIC-RELATED"/>
    <property type="match status" value="1"/>
</dbReference>
<keyword evidence="2" id="KW-0963">Cytoplasm</keyword>
<evidence type="ECO:0000313" key="4">
    <source>
        <dbReference type="Proteomes" id="UP000824107"/>
    </source>
</evidence>
<name>A0A9D1SA90_9PROT</name>
<dbReference type="Pfam" id="PF02033">
    <property type="entry name" value="RBFA"/>
    <property type="match status" value="1"/>
</dbReference>
<dbReference type="HAMAP" id="MF_00003">
    <property type="entry name" value="RbfA"/>
    <property type="match status" value="1"/>
</dbReference>
<keyword evidence="1 2" id="KW-0690">Ribosome biogenesis</keyword>
<dbReference type="InterPro" id="IPR020053">
    <property type="entry name" value="Ribosome-bd_factorA_CS"/>
</dbReference>
<dbReference type="Proteomes" id="UP000824107">
    <property type="component" value="Unassembled WGS sequence"/>
</dbReference>
<sequence>MAVKEQSQRQLRVGQEIKRILAGFIQKGEIRNLEGIDTIVTITEVTVSPDLKYASVYLMTLNNAHLQEVVGGLQLAANYLRKQIAEKMQLRYAPELVFKVDKTFEEVDKIEKLLRDPKVAHDLQQPDEE</sequence>
<reference evidence="3" key="2">
    <citation type="journal article" date="2021" name="PeerJ">
        <title>Extensive microbial diversity within the chicken gut microbiome revealed by metagenomics and culture.</title>
        <authorList>
            <person name="Gilroy R."/>
            <person name="Ravi A."/>
            <person name="Getino M."/>
            <person name="Pursley I."/>
            <person name="Horton D.L."/>
            <person name="Alikhan N.F."/>
            <person name="Baker D."/>
            <person name="Gharbi K."/>
            <person name="Hall N."/>
            <person name="Watson M."/>
            <person name="Adriaenssens E.M."/>
            <person name="Foster-Nyarko E."/>
            <person name="Jarju S."/>
            <person name="Secka A."/>
            <person name="Antonio M."/>
            <person name="Oren A."/>
            <person name="Chaudhuri R.R."/>
            <person name="La Ragione R."/>
            <person name="Hildebrand F."/>
            <person name="Pallen M.J."/>
        </authorList>
    </citation>
    <scope>NUCLEOTIDE SEQUENCE</scope>
    <source>
        <strain evidence="3">ChiW3-316</strain>
    </source>
</reference>